<gene>
    <name evidence="1" type="ORF">MNBD_GAMMA13-1436</name>
</gene>
<name>A0A3B0YEN5_9ZZZZ</name>
<dbReference type="AlphaFoldDB" id="A0A3B0YEN5"/>
<proteinExistence type="predicted"/>
<evidence type="ECO:0000313" key="1">
    <source>
        <dbReference type="EMBL" id="VAW77891.1"/>
    </source>
</evidence>
<dbReference type="EMBL" id="UOFK01000133">
    <property type="protein sequence ID" value="VAW77891.1"/>
    <property type="molecule type" value="Genomic_DNA"/>
</dbReference>
<organism evidence="1">
    <name type="scientific">hydrothermal vent metagenome</name>
    <dbReference type="NCBI Taxonomy" id="652676"/>
    <lineage>
        <taxon>unclassified sequences</taxon>
        <taxon>metagenomes</taxon>
        <taxon>ecological metagenomes</taxon>
    </lineage>
</organism>
<protein>
    <submittedName>
        <fullName evidence="1">Uncharacterized protein</fullName>
    </submittedName>
</protein>
<reference evidence="1" key="1">
    <citation type="submission" date="2018-06" db="EMBL/GenBank/DDBJ databases">
        <authorList>
            <person name="Zhirakovskaya E."/>
        </authorList>
    </citation>
    <scope>NUCLEOTIDE SEQUENCE</scope>
</reference>
<accession>A0A3B0YEN5</accession>
<sequence>MNYSVILYNSPIMVDLSKRAEQALVDRSAPLIAEIHLIFGCLVVKRVWFKEQVMCKTVPVNDQLELCFNVVRYAKTCCIADIDNGAIPEDFPLVREIDRFVPDSLSIDFRKGKFSGTFAYNRALRA</sequence>